<evidence type="ECO:0000256" key="4">
    <source>
        <dbReference type="ARBA" id="ARBA00022801"/>
    </source>
</evidence>
<dbReference type="Proteomes" id="UP000027037">
    <property type="component" value="Unassembled WGS sequence"/>
</dbReference>
<keyword evidence="5 7" id="KW-1133">Transmembrane helix</keyword>
<dbReference type="SUPFAM" id="SSF144091">
    <property type="entry name" value="Rhomboid-like"/>
    <property type="match status" value="1"/>
</dbReference>
<accession>A0A062TWX2</accession>
<feature type="transmembrane region" description="Helical" evidence="7">
    <location>
        <begin position="92"/>
        <end position="110"/>
    </location>
</feature>
<feature type="transmembrane region" description="Helical" evidence="7">
    <location>
        <begin position="179"/>
        <end position="200"/>
    </location>
</feature>
<dbReference type="eggNOG" id="COG0705">
    <property type="taxonomic scope" value="Bacteria"/>
</dbReference>
<feature type="transmembrane region" description="Helical" evidence="7">
    <location>
        <begin position="206"/>
        <end position="224"/>
    </location>
</feature>
<dbReference type="PANTHER" id="PTHR43731">
    <property type="entry name" value="RHOMBOID PROTEASE"/>
    <property type="match status" value="1"/>
</dbReference>
<evidence type="ECO:0000256" key="7">
    <source>
        <dbReference type="SAM" id="Phobius"/>
    </source>
</evidence>
<name>A0A062TWX2_9PROT</name>
<reference evidence="9 10" key="1">
    <citation type="journal article" date="2014" name="Antonie Van Leeuwenhoek">
        <title>Hyphomonas beringensis sp. nov. and Hyphomonas chukchiensis sp. nov., isolated from surface seawater of the Bering Sea and Chukchi Sea.</title>
        <authorList>
            <person name="Li C."/>
            <person name="Lai Q."/>
            <person name="Li G."/>
            <person name="Dong C."/>
            <person name="Wang J."/>
            <person name="Liao Y."/>
            <person name="Shao Z."/>
        </authorList>
    </citation>
    <scope>NUCLEOTIDE SEQUENCE [LARGE SCALE GENOMIC DNA]</scope>
    <source>
        <strain evidence="9 10">25B14_1</strain>
    </source>
</reference>
<dbReference type="Gene3D" id="1.20.1540.10">
    <property type="entry name" value="Rhomboid-like"/>
    <property type="match status" value="1"/>
</dbReference>
<feature type="domain" description="Peptidase S54 rhomboid" evidence="8">
    <location>
        <begin position="78"/>
        <end position="223"/>
    </location>
</feature>
<feature type="transmembrane region" description="Helical" evidence="7">
    <location>
        <begin position="122"/>
        <end position="144"/>
    </location>
</feature>
<comment type="caution">
    <text evidence="9">The sequence shown here is derived from an EMBL/GenBank/DDBJ whole genome shotgun (WGS) entry which is preliminary data.</text>
</comment>
<dbReference type="GO" id="GO:0004252">
    <property type="term" value="F:serine-type endopeptidase activity"/>
    <property type="evidence" value="ECO:0007669"/>
    <property type="project" value="InterPro"/>
</dbReference>
<protein>
    <recommendedName>
        <fullName evidence="8">Peptidase S54 rhomboid domain-containing protein</fullName>
    </recommendedName>
</protein>
<evidence type="ECO:0000256" key="3">
    <source>
        <dbReference type="ARBA" id="ARBA00022692"/>
    </source>
</evidence>
<dbReference type="InterPro" id="IPR035952">
    <property type="entry name" value="Rhomboid-like_sf"/>
</dbReference>
<evidence type="ECO:0000256" key="2">
    <source>
        <dbReference type="ARBA" id="ARBA00009045"/>
    </source>
</evidence>
<sequence>MPKSRQAPPIINAPPLVTALALSLVVAHVIRLLGGQSLDGFFVDVGAVFPERFWGWAGVNVGPQAYPPYGNALAALIPLVGTAFVHGSWSHLLMNAVMLIALGKPVYLVLQRVSRSTMGGNAAFLILFLVSVAGGSIAHLLAHFPSGPPAIGASGGVSGYLAAVLLLQNGPNLLSRKFLTVSAVFVVANAVLAFLGPSMFGAEIAWQAHIGGYAVGAILFRYMLTRRQRAGI</sequence>
<proteinExistence type="inferred from homology"/>
<keyword evidence="3 7" id="KW-0812">Transmembrane</keyword>
<dbReference type="OrthoDB" id="9797190at2"/>
<dbReference type="InterPro" id="IPR050925">
    <property type="entry name" value="Rhomboid_protease_S54"/>
</dbReference>
<keyword evidence="10" id="KW-1185">Reference proteome</keyword>
<evidence type="ECO:0000313" key="10">
    <source>
        <dbReference type="Proteomes" id="UP000027037"/>
    </source>
</evidence>
<evidence type="ECO:0000313" key="9">
    <source>
        <dbReference type="EMBL" id="KCZ52526.1"/>
    </source>
</evidence>
<evidence type="ECO:0000259" key="8">
    <source>
        <dbReference type="Pfam" id="PF01694"/>
    </source>
</evidence>
<gene>
    <name evidence="9" type="ORF">HY29_04375</name>
</gene>
<comment type="subcellular location">
    <subcellularLocation>
        <location evidence="1">Membrane</location>
        <topology evidence="1">Multi-pass membrane protein</topology>
    </subcellularLocation>
</comment>
<dbReference type="AlphaFoldDB" id="A0A062TWX2"/>
<feature type="transmembrane region" description="Helical" evidence="7">
    <location>
        <begin position="150"/>
        <end position="167"/>
    </location>
</feature>
<keyword evidence="6 7" id="KW-0472">Membrane</keyword>
<dbReference type="InterPro" id="IPR022764">
    <property type="entry name" value="Peptidase_S54_rhomboid_dom"/>
</dbReference>
<dbReference type="STRING" id="1280946.HY29_04375"/>
<organism evidence="9 10">
    <name type="scientific">Hyphomonas beringensis</name>
    <dbReference type="NCBI Taxonomy" id="1280946"/>
    <lineage>
        <taxon>Bacteria</taxon>
        <taxon>Pseudomonadati</taxon>
        <taxon>Pseudomonadota</taxon>
        <taxon>Alphaproteobacteria</taxon>
        <taxon>Hyphomonadales</taxon>
        <taxon>Hyphomonadaceae</taxon>
        <taxon>Hyphomonas</taxon>
    </lineage>
</organism>
<dbReference type="EMBL" id="AWFF01000065">
    <property type="protein sequence ID" value="KCZ52526.1"/>
    <property type="molecule type" value="Genomic_DNA"/>
</dbReference>
<evidence type="ECO:0000256" key="6">
    <source>
        <dbReference type="ARBA" id="ARBA00023136"/>
    </source>
</evidence>
<dbReference type="PATRIC" id="fig|1280946.3.peg.2934"/>
<keyword evidence="4" id="KW-0378">Hydrolase</keyword>
<dbReference type="Pfam" id="PF01694">
    <property type="entry name" value="Rhomboid"/>
    <property type="match status" value="1"/>
</dbReference>
<dbReference type="RefSeq" id="WP_034798231.1">
    <property type="nucleotide sequence ID" value="NZ_AWFF01000065.1"/>
</dbReference>
<evidence type="ECO:0000256" key="1">
    <source>
        <dbReference type="ARBA" id="ARBA00004141"/>
    </source>
</evidence>
<comment type="similarity">
    <text evidence="2">Belongs to the peptidase S54 family.</text>
</comment>
<dbReference type="GO" id="GO:0016020">
    <property type="term" value="C:membrane"/>
    <property type="evidence" value="ECO:0007669"/>
    <property type="project" value="UniProtKB-SubCell"/>
</dbReference>
<dbReference type="PANTHER" id="PTHR43731:SF14">
    <property type="entry name" value="PRESENILIN-ASSOCIATED RHOMBOID-LIKE PROTEIN, MITOCHONDRIAL"/>
    <property type="match status" value="1"/>
</dbReference>
<evidence type="ECO:0000256" key="5">
    <source>
        <dbReference type="ARBA" id="ARBA00022989"/>
    </source>
</evidence>